<evidence type="ECO:0000256" key="1">
    <source>
        <dbReference type="ARBA" id="ARBA00023125"/>
    </source>
</evidence>
<protein>
    <submittedName>
        <fullName evidence="5">TetR/AcrR family transcriptional regulator</fullName>
    </submittedName>
</protein>
<dbReference type="Pfam" id="PF00440">
    <property type="entry name" value="TetR_N"/>
    <property type="match status" value="1"/>
</dbReference>
<dbReference type="EMBL" id="VFRP01000050">
    <property type="protein sequence ID" value="TPE46464.1"/>
    <property type="molecule type" value="Genomic_DNA"/>
</dbReference>
<dbReference type="Proteomes" id="UP000319255">
    <property type="component" value="Unassembled WGS sequence"/>
</dbReference>
<dbReference type="Gene3D" id="1.10.357.10">
    <property type="entry name" value="Tetracycline Repressor, domain 2"/>
    <property type="match status" value="1"/>
</dbReference>
<keyword evidence="6" id="KW-1185">Reference proteome</keyword>
<dbReference type="GO" id="GO:0000976">
    <property type="term" value="F:transcription cis-regulatory region binding"/>
    <property type="evidence" value="ECO:0007669"/>
    <property type="project" value="TreeGrafter"/>
</dbReference>
<dbReference type="InterPro" id="IPR039536">
    <property type="entry name" value="TetR_C_Proteobacteria"/>
</dbReference>
<reference evidence="5 6" key="1">
    <citation type="submission" date="2019-06" db="EMBL/GenBank/DDBJ databases">
        <title>A novel bacterium of genus Amaricoccus, isolated from marine sediment.</title>
        <authorList>
            <person name="Huang H."/>
            <person name="Mo K."/>
            <person name="Hu Y."/>
        </authorList>
    </citation>
    <scope>NUCLEOTIDE SEQUENCE [LARGE SCALE GENOMIC DNA]</scope>
    <source>
        <strain evidence="5 6">HB172011</strain>
    </source>
</reference>
<dbReference type="GO" id="GO:0003700">
    <property type="term" value="F:DNA-binding transcription factor activity"/>
    <property type="evidence" value="ECO:0007669"/>
    <property type="project" value="TreeGrafter"/>
</dbReference>
<dbReference type="PROSITE" id="PS50977">
    <property type="entry name" value="HTH_TETR_2"/>
    <property type="match status" value="1"/>
</dbReference>
<dbReference type="PANTHER" id="PTHR30055">
    <property type="entry name" value="HTH-TYPE TRANSCRIPTIONAL REGULATOR RUTR"/>
    <property type="match status" value="1"/>
</dbReference>
<dbReference type="SUPFAM" id="SSF48498">
    <property type="entry name" value="Tetracyclin repressor-like, C-terminal domain"/>
    <property type="match status" value="1"/>
</dbReference>
<dbReference type="InterPro" id="IPR050109">
    <property type="entry name" value="HTH-type_TetR-like_transc_reg"/>
</dbReference>
<gene>
    <name evidence="5" type="ORF">FJM51_22210</name>
</gene>
<evidence type="ECO:0000256" key="2">
    <source>
        <dbReference type="PROSITE-ProRule" id="PRU00335"/>
    </source>
</evidence>
<comment type="caution">
    <text evidence="5">The sequence shown here is derived from an EMBL/GenBank/DDBJ whole genome shotgun (WGS) entry which is preliminary data.</text>
</comment>
<proteinExistence type="predicted"/>
<feature type="compositionally biased region" description="Basic and acidic residues" evidence="3">
    <location>
        <begin position="51"/>
        <end position="69"/>
    </location>
</feature>
<dbReference type="InterPro" id="IPR036271">
    <property type="entry name" value="Tet_transcr_reg_TetR-rel_C_sf"/>
</dbReference>
<sequence length="351" mass="38444">MAPRPSPGTVLPHIDAGRGRGRRIVPARNDGTPFPERPRLLDPALRSRRARTAEPDRPRPGRSDAGERRRGPRSRRPSVACPCVADRPWTPARVHAERPAPASTNCPRRLARVHDRVDRRASPGRTAGEAIGTNVRAKGTRNAEYDARRQRLLEHLGRALKAGGTRRPTLRELAKACGCGVSTLNHYFGRREDIVAAVFEESHQGAARQIANIRRGDPPFEESIREVAGKAWMALADRGVARTLALGLAEGLGSPRLGEAYISEMFDPFILALAERLASHIARGEMREVDPRMAALALASPLLLAALHQRELQGERVLPLASDDFVEHLAAAFIRAYRAEPAGSEAKNREG</sequence>
<feature type="region of interest" description="Disordered" evidence="3">
    <location>
        <begin position="1"/>
        <end position="81"/>
    </location>
</feature>
<evidence type="ECO:0000256" key="3">
    <source>
        <dbReference type="SAM" id="MobiDB-lite"/>
    </source>
</evidence>
<accession>A0A501WEE1</accession>
<dbReference type="AlphaFoldDB" id="A0A501WEE1"/>
<organism evidence="5 6">
    <name type="scientific">Amaricoccus solimangrovi</name>
    <dbReference type="NCBI Taxonomy" id="2589815"/>
    <lineage>
        <taxon>Bacteria</taxon>
        <taxon>Pseudomonadati</taxon>
        <taxon>Pseudomonadota</taxon>
        <taxon>Alphaproteobacteria</taxon>
        <taxon>Rhodobacterales</taxon>
        <taxon>Paracoccaceae</taxon>
        <taxon>Amaricoccus</taxon>
    </lineage>
</organism>
<dbReference type="PANTHER" id="PTHR30055:SF226">
    <property type="entry name" value="HTH-TYPE TRANSCRIPTIONAL REGULATOR PKSA"/>
    <property type="match status" value="1"/>
</dbReference>
<feature type="region of interest" description="Disordered" evidence="3">
    <location>
        <begin position="114"/>
        <end position="134"/>
    </location>
</feature>
<evidence type="ECO:0000313" key="6">
    <source>
        <dbReference type="Proteomes" id="UP000319255"/>
    </source>
</evidence>
<dbReference type="InterPro" id="IPR001647">
    <property type="entry name" value="HTH_TetR"/>
</dbReference>
<dbReference type="SUPFAM" id="SSF46689">
    <property type="entry name" value="Homeodomain-like"/>
    <property type="match status" value="1"/>
</dbReference>
<dbReference type="Pfam" id="PF14246">
    <property type="entry name" value="TetR_C_7"/>
    <property type="match status" value="1"/>
</dbReference>
<dbReference type="InterPro" id="IPR009057">
    <property type="entry name" value="Homeodomain-like_sf"/>
</dbReference>
<feature type="DNA-binding region" description="H-T-H motif" evidence="2">
    <location>
        <begin position="169"/>
        <end position="188"/>
    </location>
</feature>
<evidence type="ECO:0000313" key="5">
    <source>
        <dbReference type="EMBL" id="TPE46464.1"/>
    </source>
</evidence>
<dbReference type="OrthoDB" id="5512127at2"/>
<keyword evidence="1 2" id="KW-0238">DNA-binding</keyword>
<feature type="domain" description="HTH tetR-type" evidence="4">
    <location>
        <begin position="146"/>
        <end position="206"/>
    </location>
</feature>
<name>A0A501WEE1_9RHOB</name>
<evidence type="ECO:0000259" key="4">
    <source>
        <dbReference type="PROSITE" id="PS50977"/>
    </source>
</evidence>